<proteinExistence type="predicted"/>
<reference evidence="1 2" key="1">
    <citation type="submission" date="2019-02" db="EMBL/GenBank/DDBJ databases">
        <title>Genomic Encyclopedia of Type Strains, Phase IV (KMG-IV): sequencing the most valuable type-strain genomes for metagenomic binning, comparative biology and taxonomic classification.</title>
        <authorList>
            <person name="Goeker M."/>
        </authorList>
    </citation>
    <scope>NUCLEOTIDE SEQUENCE [LARGE SCALE GENOMIC DNA]</scope>
    <source>
        <strain evidence="1 2">DSM 18116</strain>
    </source>
</reference>
<gene>
    <name evidence="1" type="ORF">EV199_0508</name>
</gene>
<evidence type="ECO:0000313" key="1">
    <source>
        <dbReference type="EMBL" id="RZS74659.1"/>
    </source>
</evidence>
<dbReference type="AlphaFoldDB" id="A0A4Q7N1X3"/>
<organism evidence="1 2">
    <name type="scientific">Pseudobacter ginsenosidimutans</name>
    <dbReference type="NCBI Taxonomy" id="661488"/>
    <lineage>
        <taxon>Bacteria</taxon>
        <taxon>Pseudomonadati</taxon>
        <taxon>Bacteroidota</taxon>
        <taxon>Chitinophagia</taxon>
        <taxon>Chitinophagales</taxon>
        <taxon>Chitinophagaceae</taxon>
        <taxon>Pseudobacter</taxon>
    </lineage>
</organism>
<accession>A0A4Q7N1X3</accession>
<comment type="caution">
    <text evidence="1">The sequence shown here is derived from an EMBL/GenBank/DDBJ whole genome shotgun (WGS) entry which is preliminary data.</text>
</comment>
<sequence length="110" mass="12729">MVFGIVLTTEGNTRRYPAPGKHVLALLEEEQDAQDYFEETDLVLTEINAQRPGRYRSRFTASPTYFIISSVSRAEDASVKDIHVSNSYVFQQQAHTLPFYYLFLFRLTPF</sequence>
<keyword evidence="2" id="KW-1185">Reference proteome</keyword>
<dbReference type="EMBL" id="SGXA01000001">
    <property type="protein sequence ID" value="RZS74659.1"/>
    <property type="molecule type" value="Genomic_DNA"/>
</dbReference>
<dbReference type="Proteomes" id="UP000293874">
    <property type="component" value="Unassembled WGS sequence"/>
</dbReference>
<evidence type="ECO:0000313" key="2">
    <source>
        <dbReference type="Proteomes" id="UP000293874"/>
    </source>
</evidence>
<name>A0A4Q7N1X3_9BACT</name>
<protein>
    <submittedName>
        <fullName evidence="1">Uncharacterized protein</fullName>
    </submittedName>
</protein>